<dbReference type="Proteomes" id="UP001486808">
    <property type="component" value="Unassembled WGS sequence"/>
</dbReference>
<dbReference type="Gene3D" id="3.40.50.10860">
    <property type="entry name" value="Leucine Dehydrogenase, chain A, domain 1"/>
    <property type="match status" value="1"/>
</dbReference>
<keyword evidence="8" id="KW-1185">Reference proteome</keyword>
<dbReference type="EMBL" id="BAABWD010000001">
    <property type="protein sequence ID" value="GAA6131140.1"/>
    <property type="molecule type" value="Genomic_DNA"/>
</dbReference>
<comment type="caution">
    <text evidence="7">The sequence shown here is derived from an EMBL/GenBank/DDBJ whole genome shotgun (WGS) entry which is preliminary data.</text>
</comment>
<name>A0ABP9ZNW4_9GAMM</name>
<comment type="similarity">
    <text evidence="2 5">Belongs to the Glu/Leu/Phe/Val dehydrogenases family.</text>
</comment>
<dbReference type="Pfam" id="PF00208">
    <property type="entry name" value="ELFV_dehydrog"/>
    <property type="match status" value="2"/>
</dbReference>
<gene>
    <name evidence="7" type="ORF">NBRC116187_15000</name>
</gene>
<reference evidence="7 8" key="1">
    <citation type="submission" date="2024-04" db="EMBL/GenBank/DDBJ databases">
        <title>Draft genome sequence of Halopseudomonas sabulinigri NBRC 116187.</title>
        <authorList>
            <person name="Miyakawa T."/>
            <person name="Kusuya Y."/>
            <person name="Miura T."/>
        </authorList>
    </citation>
    <scope>NUCLEOTIDE SEQUENCE [LARGE SCALE GENOMIC DNA]</scope>
    <source>
        <strain evidence="7 8">4NH20-0042</strain>
    </source>
</reference>
<dbReference type="InterPro" id="IPR016211">
    <property type="entry name" value="Glu/Phe/Leu/Val/Trp_DH_bac/arc"/>
</dbReference>
<dbReference type="PRINTS" id="PR00082">
    <property type="entry name" value="GLFDHDRGNASE"/>
</dbReference>
<evidence type="ECO:0000313" key="8">
    <source>
        <dbReference type="Proteomes" id="UP001486808"/>
    </source>
</evidence>
<dbReference type="Pfam" id="PF02812">
    <property type="entry name" value="ELFV_dehydrog_N"/>
    <property type="match status" value="1"/>
</dbReference>
<sequence length="350" mass="36576">MFAAMRSERVEALHLFSDQQTGLEAVVAIHHTGLGPALGGCRYLAYNSVEDAIADAIRLARGMSYKAALAGLEQGGGKAVILRPPHVANRAALFEAFGRCIESLRGGYITAMDSGTSSADMDCIAQQTGHVTSTTEAGDPSPHTALGVLAGIRAAVRARLGQDSLNGVRITVQGLGNVGYALAQLLHADGAELMVSDLDHGKVRLAEEELGAQPLALEAVYEAPCDIFSPCGLGGAINQRSIGLLRCAAVAGAANNQLVDIDMADQLDARGILYAPDYVINAGGLLHVALTHRGVAHGEIAARVKQIGERLDSVFAQSKAEGRSPAEVADRQAERILYPDSAFLNPLIPA</sequence>
<accession>A0ABP9ZNW4</accession>
<dbReference type="PANTHER" id="PTHR42722:SF1">
    <property type="entry name" value="VALINE DEHYDROGENASE"/>
    <property type="match status" value="1"/>
</dbReference>
<evidence type="ECO:0000256" key="2">
    <source>
        <dbReference type="ARBA" id="ARBA00006382"/>
    </source>
</evidence>
<organism evidence="7 8">
    <name type="scientific">Halopseudomonas sabulinigri</name>
    <dbReference type="NCBI Taxonomy" id="472181"/>
    <lineage>
        <taxon>Bacteria</taxon>
        <taxon>Pseudomonadati</taxon>
        <taxon>Pseudomonadota</taxon>
        <taxon>Gammaproteobacteria</taxon>
        <taxon>Pseudomonadales</taxon>
        <taxon>Pseudomonadaceae</taxon>
        <taxon>Halopseudomonas</taxon>
    </lineage>
</organism>
<feature type="domain" description="Glutamate/phenylalanine/leucine/valine/L-tryptophan dehydrogenase C-terminal" evidence="6">
    <location>
        <begin position="138"/>
        <end position="345"/>
    </location>
</feature>
<dbReference type="SUPFAM" id="SSF51735">
    <property type="entry name" value="NAD(P)-binding Rossmann-fold domains"/>
    <property type="match status" value="1"/>
</dbReference>
<dbReference type="SUPFAM" id="SSF53223">
    <property type="entry name" value="Aminoacid dehydrogenase-like, N-terminal domain"/>
    <property type="match status" value="1"/>
</dbReference>
<dbReference type="InterPro" id="IPR046346">
    <property type="entry name" value="Aminoacid_DH-like_N_sf"/>
</dbReference>
<keyword evidence="4" id="KW-0520">NAD</keyword>
<keyword evidence="3 5" id="KW-0560">Oxidoreductase</keyword>
<dbReference type="PANTHER" id="PTHR42722">
    <property type="entry name" value="LEUCINE DEHYDROGENASE"/>
    <property type="match status" value="1"/>
</dbReference>
<evidence type="ECO:0000256" key="1">
    <source>
        <dbReference type="ARBA" id="ARBA00003868"/>
    </source>
</evidence>
<dbReference type="CDD" id="cd01075">
    <property type="entry name" value="NAD_bind_Leu_Phe_Val_DH"/>
    <property type="match status" value="1"/>
</dbReference>
<evidence type="ECO:0000259" key="6">
    <source>
        <dbReference type="SMART" id="SM00839"/>
    </source>
</evidence>
<protein>
    <submittedName>
        <fullName evidence="7">Glu/Leu/Phe/Val dehydrogenase</fullName>
    </submittedName>
</protein>
<dbReference type="InterPro" id="IPR036291">
    <property type="entry name" value="NAD(P)-bd_dom_sf"/>
</dbReference>
<dbReference type="PIRSF" id="PIRSF000188">
    <property type="entry name" value="Phe_leu_dh"/>
    <property type="match status" value="1"/>
</dbReference>
<evidence type="ECO:0000256" key="3">
    <source>
        <dbReference type="ARBA" id="ARBA00023002"/>
    </source>
</evidence>
<dbReference type="InterPro" id="IPR006096">
    <property type="entry name" value="Glu/Leu/Phe/Val/Trp_DH_C"/>
</dbReference>
<dbReference type="RefSeq" id="WP_353387582.1">
    <property type="nucleotide sequence ID" value="NZ_BAABWD010000001.1"/>
</dbReference>
<dbReference type="Gene3D" id="3.40.50.720">
    <property type="entry name" value="NAD(P)-binding Rossmann-like Domain"/>
    <property type="match status" value="1"/>
</dbReference>
<dbReference type="SMART" id="SM00839">
    <property type="entry name" value="ELFV_dehydrog"/>
    <property type="match status" value="1"/>
</dbReference>
<dbReference type="InterPro" id="IPR006095">
    <property type="entry name" value="Glu/Leu/Phe/Val/Trp_DH"/>
</dbReference>
<comment type="function">
    <text evidence="1">Catalyzes the reversible oxidative deamination of glutamate to alpha-ketoglutarate and ammonia.</text>
</comment>
<evidence type="ECO:0000313" key="7">
    <source>
        <dbReference type="EMBL" id="GAA6131140.1"/>
    </source>
</evidence>
<evidence type="ECO:0000256" key="5">
    <source>
        <dbReference type="RuleBase" id="RU004417"/>
    </source>
</evidence>
<proteinExistence type="inferred from homology"/>
<dbReference type="InterPro" id="IPR006097">
    <property type="entry name" value="Glu/Leu/Phe/Val/Trp_DH_dimer"/>
</dbReference>
<evidence type="ECO:0000256" key="4">
    <source>
        <dbReference type="ARBA" id="ARBA00023027"/>
    </source>
</evidence>